<sequence length="72" mass="7934">MTAGLASDTPRRMGRTQVNDPDEKTSARFATGTMARIKAVLKAKESMNGFLKAAVEAELTRRERATRKPKPD</sequence>
<evidence type="ECO:0000313" key="3">
    <source>
        <dbReference type="Proteomes" id="UP001055101"/>
    </source>
</evidence>
<dbReference type="EMBL" id="BPRA01000007">
    <property type="protein sequence ID" value="GJE55250.1"/>
    <property type="molecule type" value="Genomic_DNA"/>
</dbReference>
<comment type="caution">
    <text evidence="2">The sequence shown here is derived from an EMBL/GenBank/DDBJ whole genome shotgun (WGS) entry which is preliminary data.</text>
</comment>
<feature type="region of interest" description="Disordered" evidence="1">
    <location>
        <begin position="1"/>
        <end position="26"/>
    </location>
</feature>
<evidence type="ECO:0000313" key="2">
    <source>
        <dbReference type="EMBL" id="GJE55250.1"/>
    </source>
</evidence>
<reference evidence="2" key="1">
    <citation type="journal article" date="2021" name="Front. Microbiol.">
        <title>Comprehensive Comparative Genomics and Phenotyping of Methylobacterium Species.</title>
        <authorList>
            <person name="Alessa O."/>
            <person name="Ogura Y."/>
            <person name="Fujitani Y."/>
            <person name="Takami H."/>
            <person name="Hayashi T."/>
            <person name="Sahin N."/>
            <person name="Tani A."/>
        </authorList>
    </citation>
    <scope>NUCLEOTIDE SEQUENCE</scope>
    <source>
        <strain evidence="2">DSM 23674</strain>
    </source>
</reference>
<name>A0ABQ4TNJ6_9HYPH</name>
<organism evidence="2 3">
    <name type="scientific">Methylobacterium thuringiense</name>
    <dbReference type="NCBI Taxonomy" id="1003091"/>
    <lineage>
        <taxon>Bacteria</taxon>
        <taxon>Pseudomonadati</taxon>
        <taxon>Pseudomonadota</taxon>
        <taxon>Alphaproteobacteria</taxon>
        <taxon>Hyphomicrobiales</taxon>
        <taxon>Methylobacteriaceae</taxon>
        <taxon>Methylobacterium</taxon>
    </lineage>
</organism>
<dbReference type="Proteomes" id="UP001055101">
    <property type="component" value="Unassembled WGS sequence"/>
</dbReference>
<accession>A0ABQ4TNJ6</accession>
<evidence type="ECO:0000256" key="1">
    <source>
        <dbReference type="SAM" id="MobiDB-lite"/>
    </source>
</evidence>
<proteinExistence type="predicted"/>
<protein>
    <submittedName>
        <fullName evidence="2">Uncharacterized protein</fullName>
    </submittedName>
</protein>
<gene>
    <name evidence="2" type="ORF">EKPJFOCH_1739</name>
</gene>
<reference evidence="2" key="2">
    <citation type="submission" date="2021-08" db="EMBL/GenBank/DDBJ databases">
        <authorList>
            <person name="Tani A."/>
            <person name="Ola A."/>
            <person name="Ogura Y."/>
            <person name="Katsura K."/>
            <person name="Hayashi T."/>
        </authorList>
    </citation>
    <scope>NUCLEOTIDE SEQUENCE</scope>
    <source>
        <strain evidence="2">DSM 23674</strain>
    </source>
</reference>
<keyword evidence="3" id="KW-1185">Reference proteome</keyword>